<reference evidence="5 6" key="1">
    <citation type="submission" date="2021-10" db="EMBL/GenBank/DDBJ databases">
        <title>Collection of gut derived symbiotic bacterial strains cultured from healthy donors.</title>
        <authorList>
            <person name="Lin H."/>
            <person name="Littmann E."/>
            <person name="Kohout C."/>
            <person name="Pamer E.G."/>
        </authorList>
    </citation>
    <scope>NUCLEOTIDE SEQUENCE [LARGE SCALE GENOMIC DNA]</scope>
    <source>
        <strain evidence="5 6">DFI.1.165</strain>
    </source>
</reference>
<evidence type="ECO:0000313" key="6">
    <source>
        <dbReference type="Proteomes" id="UP001299546"/>
    </source>
</evidence>
<dbReference type="InterPro" id="IPR036869">
    <property type="entry name" value="J_dom_sf"/>
</dbReference>
<dbReference type="Gene3D" id="1.10.287.110">
    <property type="entry name" value="DnaJ domain"/>
    <property type="match status" value="1"/>
</dbReference>
<feature type="domain" description="J" evidence="4">
    <location>
        <begin position="2"/>
        <end position="63"/>
    </location>
</feature>
<feature type="transmembrane region" description="Helical" evidence="3">
    <location>
        <begin position="224"/>
        <end position="249"/>
    </location>
</feature>
<keyword evidence="3" id="KW-0812">Transmembrane</keyword>
<dbReference type="InterPro" id="IPR001623">
    <property type="entry name" value="DnaJ_domain"/>
</dbReference>
<gene>
    <name evidence="5" type="ORF">LIZ65_03575</name>
</gene>
<comment type="caution">
    <text evidence="5">The sequence shown here is derived from an EMBL/GenBank/DDBJ whole genome shotgun (WGS) entry which is preliminary data.</text>
</comment>
<evidence type="ECO:0000256" key="2">
    <source>
        <dbReference type="SAM" id="MobiDB-lite"/>
    </source>
</evidence>
<dbReference type="SMART" id="SM00271">
    <property type="entry name" value="DnaJ"/>
    <property type="match status" value="1"/>
</dbReference>
<dbReference type="Pfam" id="PF00226">
    <property type="entry name" value="DnaJ"/>
    <property type="match status" value="1"/>
</dbReference>
<keyword evidence="3" id="KW-1133">Transmembrane helix</keyword>
<keyword evidence="1" id="KW-0235">DNA replication</keyword>
<evidence type="ECO:0000259" key="4">
    <source>
        <dbReference type="PROSITE" id="PS50076"/>
    </source>
</evidence>
<evidence type="ECO:0000313" key="5">
    <source>
        <dbReference type="EMBL" id="MCB7386359.1"/>
    </source>
</evidence>
<protein>
    <submittedName>
        <fullName evidence="5">J domain-containing protein</fullName>
    </submittedName>
</protein>
<dbReference type="SUPFAM" id="SSF46565">
    <property type="entry name" value="Chaperone J-domain"/>
    <property type="match status" value="1"/>
</dbReference>
<proteinExistence type="predicted"/>
<name>A0ABS8DDS0_9FIRM</name>
<keyword evidence="3" id="KW-0472">Membrane</keyword>
<dbReference type="PROSITE" id="PS50076">
    <property type="entry name" value="DNAJ_2"/>
    <property type="match status" value="1"/>
</dbReference>
<evidence type="ECO:0000256" key="1">
    <source>
        <dbReference type="ARBA" id="ARBA00022705"/>
    </source>
</evidence>
<dbReference type="RefSeq" id="WP_066735406.1">
    <property type="nucleotide sequence ID" value="NZ_JAJCIQ010000001.1"/>
</dbReference>
<feature type="compositionally biased region" description="Basic and acidic residues" evidence="2">
    <location>
        <begin position="55"/>
        <end position="70"/>
    </location>
</feature>
<dbReference type="EMBL" id="JAJCIS010000001">
    <property type="protein sequence ID" value="MCB7386359.1"/>
    <property type="molecule type" value="Genomic_DNA"/>
</dbReference>
<organism evidence="5 6">
    <name type="scientific">Bariatricus massiliensis</name>
    <dbReference type="NCBI Taxonomy" id="1745713"/>
    <lineage>
        <taxon>Bacteria</taxon>
        <taxon>Bacillati</taxon>
        <taxon>Bacillota</taxon>
        <taxon>Clostridia</taxon>
        <taxon>Lachnospirales</taxon>
        <taxon>Lachnospiraceae</taxon>
        <taxon>Bariatricus</taxon>
    </lineage>
</organism>
<accession>A0ABS8DDS0</accession>
<feature type="region of interest" description="Disordered" evidence="2">
    <location>
        <begin position="52"/>
        <end position="88"/>
    </location>
</feature>
<keyword evidence="6" id="KW-1185">Reference proteome</keyword>
<evidence type="ECO:0000256" key="3">
    <source>
        <dbReference type="SAM" id="Phobius"/>
    </source>
</evidence>
<sequence>MDCFEVLGIERTDEVKKIKRAYAAKAKECHPEEYPEEFQILHDAYEEALSTARQMKTEPEQPSSAEREETATQPEPGKTAPAQSVNPEWEKEFERIADASDRGGLNWCVRQVIEECRKLYLNESERGKLYHWKDLLEEPRYAEVFWTKEFVTAWYEFLESHHLFPYRIWMYFSSQDGLRFSGEPYGIQRFPYQLYIEQTQAAESYQETAHAAVRKRKLSPSVKGLIYIAALVGALISGGVLGVIAGLIFG</sequence>
<dbReference type="CDD" id="cd06257">
    <property type="entry name" value="DnaJ"/>
    <property type="match status" value="1"/>
</dbReference>
<dbReference type="Proteomes" id="UP001299546">
    <property type="component" value="Unassembled WGS sequence"/>
</dbReference>